<dbReference type="InterPro" id="IPR003719">
    <property type="entry name" value="Phenazine_PhzF-like"/>
</dbReference>
<sequence>MSNLLLLDHLLRHWLLLAILVVLHIARHLKFTKDFITSTPYVGNPLAIVHLPSTVQLSQAVKLLFAHEFNLLETVFLHKPNRSADPASPVVIDRFLTTAEVPFAGHLTIGTGFYLLSRAQAGDGHVVHENKRYSRPPWSGGCLFAGSSHAARALWRSQVGAWLAGGLVSVSLYVFPGGVDGVVRTRMFGGTREDPAAGSTASTLGSVHTIDIEQAERDMCCGGLAGNSKYHLGMCGGADSEKAATCKAY</sequence>
<accession>A0AAD6T8U3</accession>
<keyword evidence="1" id="KW-0472">Membrane</keyword>
<organism evidence="2 3">
    <name type="scientific">Mycena alexandri</name>
    <dbReference type="NCBI Taxonomy" id="1745969"/>
    <lineage>
        <taxon>Eukaryota</taxon>
        <taxon>Fungi</taxon>
        <taxon>Dikarya</taxon>
        <taxon>Basidiomycota</taxon>
        <taxon>Agaricomycotina</taxon>
        <taxon>Agaricomycetes</taxon>
        <taxon>Agaricomycetidae</taxon>
        <taxon>Agaricales</taxon>
        <taxon>Marasmiineae</taxon>
        <taxon>Mycenaceae</taxon>
        <taxon>Mycena</taxon>
    </lineage>
</organism>
<evidence type="ECO:0000313" key="2">
    <source>
        <dbReference type="EMBL" id="KAJ7041006.1"/>
    </source>
</evidence>
<dbReference type="PANTHER" id="PTHR13774">
    <property type="entry name" value="PHENAZINE BIOSYNTHESIS PROTEIN"/>
    <property type="match status" value="1"/>
</dbReference>
<dbReference type="Proteomes" id="UP001218188">
    <property type="component" value="Unassembled WGS sequence"/>
</dbReference>
<evidence type="ECO:0000313" key="3">
    <source>
        <dbReference type="Proteomes" id="UP001218188"/>
    </source>
</evidence>
<dbReference type="GO" id="GO:0016853">
    <property type="term" value="F:isomerase activity"/>
    <property type="evidence" value="ECO:0007669"/>
    <property type="project" value="TreeGrafter"/>
</dbReference>
<feature type="transmembrane region" description="Helical" evidence="1">
    <location>
        <begin position="12"/>
        <end position="29"/>
    </location>
</feature>
<keyword evidence="1" id="KW-0812">Transmembrane</keyword>
<dbReference type="GO" id="GO:0005737">
    <property type="term" value="C:cytoplasm"/>
    <property type="evidence" value="ECO:0007669"/>
    <property type="project" value="TreeGrafter"/>
</dbReference>
<evidence type="ECO:0000256" key="1">
    <source>
        <dbReference type="SAM" id="Phobius"/>
    </source>
</evidence>
<dbReference type="PANTHER" id="PTHR13774:SF32">
    <property type="entry name" value="ANTISENSE-ENHANCING SEQUENCE 1"/>
    <property type="match status" value="1"/>
</dbReference>
<dbReference type="Gene3D" id="3.10.310.10">
    <property type="entry name" value="Diaminopimelate Epimerase, Chain A, domain 1"/>
    <property type="match status" value="1"/>
</dbReference>
<dbReference type="Pfam" id="PF02567">
    <property type="entry name" value="PhzC-PhzF"/>
    <property type="match status" value="1"/>
</dbReference>
<reference evidence="2" key="1">
    <citation type="submission" date="2023-03" db="EMBL/GenBank/DDBJ databases">
        <title>Massive genome expansion in bonnet fungi (Mycena s.s.) driven by repeated elements and novel gene families across ecological guilds.</title>
        <authorList>
            <consortium name="Lawrence Berkeley National Laboratory"/>
            <person name="Harder C.B."/>
            <person name="Miyauchi S."/>
            <person name="Viragh M."/>
            <person name="Kuo A."/>
            <person name="Thoen E."/>
            <person name="Andreopoulos B."/>
            <person name="Lu D."/>
            <person name="Skrede I."/>
            <person name="Drula E."/>
            <person name="Henrissat B."/>
            <person name="Morin E."/>
            <person name="Kohler A."/>
            <person name="Barry K."/>
            <person name="LaButti K."/>
            <person name="Morin E."/>
            <person name="Salamov A."/>
            <person name="Lipzen A."/>
            <person name="Mereny Z."/>
            <person name="Hegedus B."/>
            <person name="Baldrian P."/>
            <person name="Stursova M."/>
            <person name="Weitz H."/>
            <person name="Taylor A."/>
            <person name="Grigoriev I.V."/>
            <person name="Nagy L.G."/>
            <person name="Martin F."/>
            <person name="Kauserud H."/>
        </authorList>
    </citation>
    <scope>NUCLEOTIDE SEQUENCE</scope>
    <source>
        <strain evidence="2">CBHHK200</strain>
    </source>
</reference>
<dbReference type="EMBL" id="JARJCM010000019">
    <property type="protein sequence ID" value="KAJ7041006.1"/>
    <property type="molecule type" value="Genomic_DNA"/>
</dbReference>
<name>A0AAD6T8U3_9AGAR</name>
<keyword evidence="3" id="KW-1185">Reference proteome</keyword>
<proteinExistence type="predicted"/>
<gene>
    <name evidence="2" type="ORF">C8F04DRAFT_1177578</name>
</gene>
<comment type="caution">
    <text evidence="2">The sequence shown here is derived from an EMBL/GenBank/DDBJ whole genome shotgun (WGS) entry which is preliminary data.</text>
</comment>
<protein>
    <submittedName>
        <fullName evidence="2">Uncharacterized protein</fullName>
    </submittedName>
</protein>
<dbReference type="SUPFAM" id="SSF54506">
    <property type="entry name" value="Diaminopimelate epimerase-like"/>
    <property type="match status" value="1"/>
</dbReference>
<keyword evidence="1" id="KW-1133">Transmembrane helix</keyword>
<dbReference type="AlphaFoldDB" id="A0AAD6T8U3"/>